<gene>
    <name evidence="2" type="ORF">AC631_05954</name>
</gene>
<dbReference type="Proteomes" id="UP000054251">
    <property type="component" value="Unassembled WGS sequence"/>
</dbReference>
<sequence length="275" mass="31768">MNLLSRQIFLWFLVLFNVTSSNPIPRYREGDIIWIGGLNYTLGPDILDIQKRCPTYSYVVSQNATIDNFVNAYVEECPITKHEYNHNYSPVHINKTLYGLIDANTKTVLAVNLDIEHLHSLLNKNENHLLWRDEEEDLLIESTFITPLNLSTVDIYKPHHQLIKRGVANNPSLITELTIEQFSQSDELQKRTNWSDISKYVLSSFFKYVFYYVVGDAVLRFIEIHTESRVISNIVIAYEAIAWLSGAVIGNCARLFVKVFKKTSDLVENYFALLI</sequence>
<proteinExistence type="predicted"/>
<dbReference type="AlphaFoldDB" id="A0A0V1PQL5"/>
<reference evidence="2 3" key="1">
    <citation type="submission" date="2015-11" db="EMBL/GenBank/DDBJ databases">
        <title>The genome of Debaryomyces fabryi.</title>
        <authorList>
            <person name="Tafer H."/>
            <person name="Lopandic K."/>
        </authorList>
    </citation>
    <scope>NUCLEOTIDE SEQUENCE [LARGE SCALE GENOMIC DNA]</scope>
    <source>
        <strain evidence="2 3">CBS 789</strain>
    </source>
</reference>
<feature type="chain" id="PRO_5006884434" evidence="1">
    <location>
        <begin position="22"/>
        <end position="275"/>
    </location>
</feature>
<keyword evidence="1" id="KW-0732">Signal</keyword>
<comment type="caution">
    <text evidence="2">The sequence shown here is derived from an EMBL/GenBank/DDBJ whole genome shotgun (WGS) entry which is preliminary data.</text>
</comment>
<name>A0A0V1PQL5_9ASCO</name>
<evidence type="ECO:0000313" key="3">
    <source>
        <dbReference type="Proteomes" id="UP000054251"/>
    </source>
</evidence>
<dbReference type="GeneID" id="26842963"/>
<evidence type="ECO:0000313" key="2">
    <source>
        <dbReference type="EMBL" id="KRZ98286.1"/>
    </source>
</evidence>
<accession>A0A0V1PQL5</accession>
<protein>
    <submittedName>
        <fullName evidence="2">Uncharacterized protein</fullName>
    </submittedName>
</protein>
<dbReference type="OrthoDB" id="10669107at2759"/>
<feature type="signal peptide" evidence="1">
    <location>
        <begin position="1"/>
        <end position="21"/>
    </location>
</feature>
<evidence type="ECO:0000256" key="1">
    <source>
        <dbReference type="SAM" id="SignalP"/>
    </source>
</evidence>
<organism evidence="2 3">
    <name type="scientific">Debaryomyces fabryi</name>
    <dbReference type="NCBI Taxonomy" id="58627"/>
    <lineage>
        <taxon>Eukaryota</taxon>
        <taxon>Fungi</taxon>
        <taxon>Dikarya</taxon>
        <taxon>Ascomycota</taxon>
        <taxon>Saccharomycotina</taxon>
        <taxon>Pichiomycetes</taxon>
        <taxon>Debaryomycetaceae</taxon>
        <taxon>Debaryomyces</taxon>
    </lineage>
</organism>
<keyword evidence="3" id="KW-1185">Reference proteome</keyword>
<dbReference type="RefSeq" id="XP_015464389.1">
    <property type="nucleotide sequence ID" value="XM_015614783.1"/>
</dbReference>
<dbReference type="EMBL" id="LMYN01000372">
    <property type="protein sequence ID" value="KRZ98286.1"/>
    <property type="molecule type" value="Genomic_DNA"/>
</dbReference>